<dbReference type="OrthoDB" id="9180733at2"/>
<dbReference type="GO" id="GO:1990077">
    <property type="term" value="C:primosome complex"/>
    <property type="evidence" value="ECO:0007669"/>
    <property type="project" value="UniProtKB-UniRule"/>
</dbReference>
<keyword evidence="6" id="KW-1185">Reference proteome</keyword>
<dbReference type="InterPro" id="IPR012340">
    <property type="entry name" value="NA-bd_OB-fold"/>
</dbReference>
<comment type="subunit">
    <text evidence="4">Homodimer. Interacts with PriA and DnaT. Component of the replication restart primosome. Primosome assembly occurs via a 'hand-off' mechanism. PriA binds to replication forks, subsequently PriB then DnaT bind; DnaT then displaces ssDNA to generate the helicase loading substrate.</text>
</comment>
<proteinExistence type="inferred from homology"/>
<comment type="function">
    <text evidence="4">Involved in the restart of stalled replication forks, which reloads the replicative helicase on sites other than the origin of replication; the PriA-PriB pathway is the major replication restart pathway. During primosome assembly it facilitates complex formation between PriA and DnaT on DNA; stabilizes PriA on DNA. Stimulates the DNA unwinding activity of PriA helicase.</text>
</comment>
<name>A0A1W6SP05_9PROT</name>
<dbReference type="Gene3D" id="2.40.50.140">
    <property type="entry name" value="Nucleic acid-binding proteins"/>
    <property type="match status" value="1"/>
</dbReference>
<accession>A0A1W6SP05</accession>
<keyword evidence="1 4" id="KW-0639">Primosome</keyword>
<organism evidence="5 6">
    <name type="scientific">Nitrosospira lacus</name>
    <dbReference type="NCBI Taxonomy" id="1288494"/>
    <lineage>
        <taxon>Bacteria</taxon>
        <taxon>Pseudomonadati</taxon>
        <taxon>Pseudomonadota</taxon>
        <taxon>Betaproteobacteria</taxon>
        <taxon>Nitrosomonadales</taxon>
        <taxon>Nitrosomonadaceae</taxon>
        <taxon>Nitrosospira</taxon>
    </lineage>
</organism>
<dbReference type="eggNOG" id="COG2965">
    <property type="taxonomic scope" value="Bacteria"/>
</dbReference>
<comment type="similarity">
    <text evidence="4">Belongs to the PriB family.</text>
</comment>
<dbReference type="EMBL" id="CP021106">
    <property type="protein sequence ID" value="ARO87534.1"/>
    <property type="molecule type" value="Genomic_DNA"/>
</dbReference>
<dbReference type="Proteomes" id="UP000012179">
    <property type="component" value="Chromosome"/>
</dbReference>
<dbReference type="AlphaFoldDB" id="A0A1W6SP05"/>
<dbReference type="NCBIfam" id="TIGR04418">
    <property type="entry name" value="PriB_gamma"/>
    <property type="match status" value="1"/>
</dbReference>
<dbReference type="SUPFAM" id="SSF50249">
    <property type="entry name" value="Nucleic acid-binding proteins"/>
    <property type="match status" value="1"/>
</dbReference>
<evidence type="ECO:0000313" key="6">
    <source>
        <dbReference type="Proteomes" id="UP000012179"/>
    </source>
</evidence>
<dbReference type="PIRSF" id="PIRSF003135">
    <property type="entry name" value="Primosomal_n"/>
    <property type="match status" value="1"/>
</dbReference>
<gene>
    <name evidence="4" type="primary">priB</name>
    <name evidence="5" type="ORF">EBAPG3_006985</name>
</gene>
<dbReference type="InterPro" id="IPR023646">
    <property type="entry name" value="Prisomal_replication_PriB"/>
</dbReference>
<dbReference type="GO" id="GO:0003697">
    <property type="term" value="F:single-stranded DNA binding"/>
    <property type="evidence" value="ECO:0007669"/>
    <property type="project" value="UniProtKB-UniRule"/>
</dbReference>
<evidence type="ECO:0000256" key="1">
    <source>
        <dbReference type="ARBA" id="ARBA00022515"/>
    </source>
</evidence>
<evidence type="ECO:0000313" key="5">
    <source>
        <dbReference type="EMBL" id="ARO87534.1"/>
    </source>
</evidence>
<keyword evidence="2 4" id="KW-0235">DNA replication</keyword>
<evidence type="ECO:0000256" key="4">
    <source>
        <dbReference type="HAMAP-Rule" id="MF_00720"/>
    </source>
</evidence>
<dbReference type="Pfam" id="PF22657">
    <property type="entry name" value="SSB_1"/>
    <property type="match status" value="1"/>
</dbReference>
<dbReference type="KEGG" id="nlc:EBAPG3_006985"/>
<protein>
    <recommendedName>
        <fullName evidence="4">Replication restart protein PriB</fullName>
    </recommendedName>
</protein>
<keyword evidence="3 4" id="KW-0238">DNA-binding</keyword>
<sequence length="98" mass="10669">MNCNQTVICGRIIKIGDLRYTPAGVPVAEFRISHISRQIEAGTPRQVECEISAVALAQMAETISSMALGTKVKSTGFLAKKSRMSLQLVLHINNIDLI</sequence>
<dbReference type="PROSITE" id="PS50935">
    <property type="entry name" value="SSB"/>
    <property type="match status" value="1"/>
</dbReference>
<reference evidence="5 6" key="1">
    <citation type="journal article" date="2015" name="Int. J. Syst. Evol. Microbiol.">
        <title>Nitrosospira lacus sp. nov., a psychrotolerant, ammonia-oxidizing bacterium from sandy lake sediment.</title>
        <authorList>
            <person name="Urakawa H."/>
            <person name="Garcia J.C."/>
            <person name="Nielsen J.L."/>
            <person name="Le V.Q."/>
            <person name="Kozlowski J.A."/>
            <person name="Stein L.Y."/>
            <person name="Lim C.K."/>
            <person name="Pommerening-Roser A."/>
            <person name="Martens-Habbena W."/>
            <person name="Stahl D.A."/>
            <person name="Klotz M.G."/>
        </authorList>
    </citation>
    <scope>NUCLEOTIDE SEQUENCE [LARGE SCALE GENOMIC DNA]</scope>
    <source>
        <strain evidence="5 6">APG3</strain>
    </source>
</reference>
<dbReference type="RefSeq" id="WP_004180044.1">
    <property type="nucleotide sequence ID" value="NZ_CP021106.3"/>
</dbReference>
<dbReference type="HAMAP" id="MF_00720">
    <property type="entry name" value="PriB"/>
    <property type="match status" value="1"/>
</dbReference>
<evidence type="ECO:0000256" key="2">
    <source>
        <dbReference type="ARBA" id="ARBA00022705"/>
    </source>
</evidence>
<dbReference type="GO" id="GO:0006269">
    <property type="term" value="P:DNA replication, synthesis of primer"/>
    <property type="evidence" value="ECO:0007669"/>
    <property type="project" value="UniProtKB-KW"/>
</dbReference>
<evidence type="ECO:0000256" key="3">
    <source>
        <dbReference type="ARBA" id="ARBA00023125"/>
    </source>
</evidence>
<dbReference type="InterPro" id="IPR000424">
    <property type="entry name" value="Primosome_PriB/ssb"/>
</dbReference>